<reference evidence="2" key="1">
    <citation type="submission" date="2016-11" db="EMBL/GenBank/DDBJ databases">
        <authorList>
            <person name="Varghese N."/>
            <person name="Submissions S."/>
        </authorList>
    </citation>
    <scope>NUCLEOTIDE SEQUENCE [LARGE SCALE GENOMIC DNA]</scope>
    <source>
        <strain evidence="2">YR203</strain>
    </source>
</reference>
<dbReference type="AlphaFoldDB" id="A0A1M5MBI8"/>
<evidence type="ECO:0008006" key="3">
    <source>
        <dbReference type="Google" id="ProtNLM"/>
    </source>
</evidence>
<evidence type="ECO:0000313" key="1">
    <source>
        <dbReference type="EMBL" id="SHG74724.1"/>
    </source>
</evidence>
<protein>
    <recommendedName>
        <fullName evidence="3">DUF3892 domain-containing protein</fullName>
    </recommendedName>
</protein>
<dbReference type="RefSeq" id="WP_073175545.1">
    <property type="nucleotide sequence ID" value="NZ_FQVE01000007.1"/>
</dbReference>
<organism evidence="1 2">
    <name type="scientific">Chryseobacterium vrystaatense</name>
    <dbReference type="NCBI Taxonomy" id="307480"/>
    <lineage>
        <taxon>Bacteria</taxon>
        <taxon>Pseudomonadati</taxon>
        <taxon>Bacteroidota</taxon>
        <taxon>Flavobacteriia</taxon>
        <taxon>Flavobacteriales</taxon>
        <taxon>Weeksellaceae</taxon>
        <taxon>Chryseobacterium group</taxon>
        <taxon>Chryseobacterium</taxon>
    </lineage>
</organism>
<proteinExistence type="predicted"/>
<dbReference type="Proteomes" id="UP000184108">
    <property type="component" value="Unassembled WGS sequence"/>
</dbReference>
<dbReference type="InterPro" id="IPR024997">
    <property type="entry name" value="DUF3892"/>
</dbReference>
<dbReference type="Pfam" id="PF13031">
    <property type="entry name" value="DUF3892"/>
    <property type="match status" value="1"/>
</dbReference>
<evidence type="ECO:0000313" key="2">
    <source>
        <dbReference type="Proteomes" id="UP000184108"/>
    </source>
</evidence>
<accession>A0A1M5MBI8</accession>
<sequence>MTYYLTAVKYSSNGSHITHGLLHSPAIDNGRLLKGTIKTKADIMTLIRNGNSIITAVFNYGDSLWKIGAEVGISRNGSTVYLRTNADSTVIDNLGNLLLIDELM</sequence>
<name>A0A1M5MBI8_9FLAO</name>
<dbReference type="EMBL" id="FQVE01000007">
    <property type="protein sequence ID" value="SHG74724.1"/>
    <property type="molecule type" value="Genomic_DNA"/>
</dbReference>
<gene>
    <name evidence="1" type="ORF">SAMN02787073_4789</name>
</gene>